<keyword evidence="3" id="KW-1185">Reference proteome</keyword>
<gene>
    <name evidence="2" type="ORF">ESB13_02490</name>
</gene>
<dbReference type="AlphaFoldDB" id="A0A4Q1DAW0"/>
<dbReference type="RefSeq" id="WP_129001456.1">
    <property type="nucleotide sequence ID" value="NZ_SDHZ01000001.1"/>
</dbReference>
<name>A0A4Q1DAW0_9BACT</name>
<feature type="signal peptide" evidence="1">
    <location>
        <begin position="1"/>
        <end position="23"/>
    </location>
</feature>
<evidence type="ECO:0008006" key="4">
    <source>
        <dbReference type="Google" id="ProtNLM"/>
    </source>
</evidence>
<feature type="chain" id="PRO_5020980871" description="Lipocalin-like domain-containing protein" evidence="1">
    <location>
        <begin position="24"/>
        <end position="133"/>
    </location>
</feature>
<sequence>MKYLLLCITITLAAACAKSSGSAANDSLVGAWRMIRYTGGIAGVDLTLKPENRNTLITFSQDSLYRVFNNNTLIFECRYTETTEAQDGETIKVLNIKRPEFLLKNRMTLHNDTLYLVPLEIKDAFNSYYIREE</sequence>
<accession>A0A4Q1DAW0</accession>
<evidence type="ECO:0000256" key="1">
    <source>
        <dbReference type="SAM" id="SignalP"/>
    </source>
</evidence>
<evidence type="ECO:0000313" key="2">
    <source>
        <dbReference type="EMBL" id="RXK85703.1"/>
    </source>
</evidence>
<protein>
    <recommendedName>
        <fullName evidence="4">Lipocalin-like domain-containing protein</fullName>
    </recommendedName>
</protein>
<evidence type="ECO:0000313" key="3">
    <source>
        <dbReference type="Proteomes" id="UP000290545"/>
    </source>
</evidence>
<dbReference type="EMBL" id="SDHZ01000001">
    <property type="protein sequence ID" value="RXK85703.1"/>
    <property type="molecule type" value="Genomic_DNA"/>
</dbReference>
<dbReference type="Proteomes" id="UP000290545">
    <property type="component" value="Unassembled WGS sequence"/>
</dbReference>
<comment type="caution">
    <text evidence="2">The sequence shown here is derived from an EMBL/GenBank/DDBJ whole genome shotgun (WGS) entry which is preliminary data.</text>
</comment>
<proteinExistence type="predicted"/>
<dbReference type="OrthoDB" id="1118927at2"/>
<organism evidence="2 3">
    <name type="scientific">Filimonas effusa</name>
    <dbReference type="NCBI Taxonomy" id="2508721"/>
    <lineage>
        <taxon>Bacteria</taxon>
        <taxon>Pseudomonadati</taxon>
        <taxon>Bacteroidota</taxon>
        <taxon>Chitinophagia</taxon>
        <taxon>Chitinophagales</taxon>
        <taxon>Chitinophagaceae</taxon>
        <taxon>Filimonas</taxon>
    </lineage>
</organism>
<dbReference type="PROSITE" id="PS51257">
    <property type="entry name" value="PROKAR_LIPOPROTEIN"/>
    <property type="match status" value="1"/>
</dbReference>
<reference evidence="2 3" key="1">
    <citation type="submission" date="2019-01" db="EMBL/GenBank/DDBJ databases">
        <title>Filimonas sp. strain TTM-71.</title>
        <authorList>
            <person name="Chen W.-M."/>
        </authorList>
    </citation>
    <scope>NUCLEOTIDE SEQUENCE [LARGE SCALE GENOMIC DNA]</scope>
    <source>
        <strain evidence="2 3">TTM-71</strain>
    </source>
</reference>
<keyword evidence="1" id="KW-0732">Signal</keyword>